<protein>
    <recommendedName>
        <fullName evidence="3">Glycosyltransferase subfamily 4-like N-terminal domain-containing protein</fullName>
    </recommendedName>
</protein>
<dbReference type="AlphaFoldDB" id="A0A5J6MEF8"/>
<evidence type="ECO:0000313" key="2">
    <source>
        <dbReference type="Proteomes" id="UP000326202"/>
    </source>
</evidence>
<dbReference type="RefSeq" id="WP_151176214.1">
    <property type="nucleotide sequence ID" value="NZ_CP042906.1"/>
</dbReference>
<dbReference type="GO" id="GO:0016757">
    <property type="term" value="F:glycosyltransferase activity"/>
    <property type="evidence" value="ECO:0007669"/>
    <property type="project" value="TreeGrafter"/>
</dbReference>
<dbReference type="Gene3D" id="3.40.50.2000">
    <property type="entry name" value="Glycogen Phosphorylase B"/>
    <property type="match status" value="1"/>
</dbReference>
<reference evidence="1 2" key="1">
    <citation type="submission" date="2019-08" db="EMBL/GenBank/DDBJ databases">
        <title>Hyperibacter terrae gen. nov., sp. nov. and Hyperibacter viscosus sp. nov., two new members in the family Rhodospirillaceae isolated from the rhizosphere of Hypericum perforatum.</title>
        <authorList>
            <person name="Noviana Z."/>
        </authorList>
    </citation>
    <scope>NUCLEOTIDE SEQUENCE [LARGE SCALE GENOMIC DNA]</scope>
    <source>
        <strain evidence="1 2">R5913</strain>
    </source>
</reference>
<evidence type="ECO:0000313" key="1">
    <source>
        <dbReference type="EMBL" id="QEX15792.1"/>
    </source>
</evidence>
<sequence>MPTCPGQVRAVIWGTYDLGKPRTRILIRGLREAGVDLAECHAEVWAGVEDKAHSNRWAILGRMARMLAAYPGLIWRYLRAPSHDVVIVGYLGHLDVLMLWPFARLRGIPIVWDAFLSLYETVVEDRAMLRPRHPVARLLWAWDWLACRAADLVLLDTAAHARWFETSFGLPAGRTASLFVGAEPGSFAPLPERGSRRPGQPCRVLFYGQFIPLHGIETIVEAAARSDPNSLAWTIIGTGQEASRIRERLAARPVPHLTWIDWVPYAELREQMAEADICLGIFGESGKAARVIPNKAFQVIAAGRPLVTRESPAMREWIGDGARGVRLVRAGDADALLAGIRDLVASGEMEPDAGSFERLRSQIGPDSIGRSFKDLIMSLPIRDGNSARKLKATSP</sequence>
<dbReference type="EMBL" id="CP042906">
    <property type="protein sequence ID" value="QEX15792.1"/>
    <property type="molecule type" value="Genomic_DNA"/>
</dbReference>
<keyword evidence="2" id="KW-1185">Reference proteome</keyword>
<dbReference type="PANTHER" id="PTHR12526:SF636">
    <property type="entry name" value="BLL3647 PROTEIN"/>
    <property type="match status" value="1"/>
</dbReference>
<dbReference type="Proteomes" id="UP000326202">
    <property type="component" value="Chromosome"/>
</dbReference>
<name>A0A5J6MEF8_9PROT</name>
<dbReference type="PANTHER" id="PTHR12526">
    <property type="entry name" value="GLYCOSYLTRANSFERASE"/>
    <property type="match status" value="1"/>
</dbReference>
<dbReference type="SUPFAM" id="SSF53756">
    <property type="entry name" value="UDP-Glycosyltransferase/glycogen phosphorylase"/>
    <property type="match status" value="1"/>
</dbReference>
<dbReference type="OrthoDB" id="9790710at2"/>
<dbReference type="Pfam" id="PF13692">
    <property type="entry name" value="Glyco_trans_1_4"/>
    <property type="match status" value="1"/>
</dbReference>
<organism evidence="1 2">
    <name type="scientific">Hypericibacter terrae</name>
    <dbReference type="NCBI Taxonomy" id="2602015"/>
    <lineage>
        <taxon>Bacteria</taxon>
        <taxon>Pseudomonadati</taxon>
        <taxon>Pseudomonadota</taxon>
        <taxon>Alphaproteobacteria</taxon>
        <taxon>Rhodospirillales</taxon>
        <taxon>Dongiaceae</taxon>
        <taxon>Hypericibacter</taxon>
    </lineage>
</organism>
<proteinExistence type="predicted"/>
<evidence type="ECO:0008006" key="3">
    <source>
        <dbReference type="Google" id="ProtNLM"/>
    </source>
</evidence>
<dbReference type="KEGG" id="htq:FRZ44_10790"/>
<gene>
    <name evidence="1" type="ORF">FRZ44_10790</name>
</gene>
<accession>A0A5J6MEF8</accession>